<keyword evidence="4 6" id="KW-0694">RNA-binding</keyword>
<gene>
    <name evidence="9" type="ORF">CVIRNUC_003141</name>
</gene>
<evidence type="ECO:0000256" key="3">
    <source>
        <dbReference type="ARBA" id="ARBA00022664"/>
    </source>
</evidence>
<feature type="domain" description="Beta-Casp" evidence="8">
    <location>
        <begin position="245"/>
        <end position="368"/>
    </location>
</feature>
<dbReference type="SMART" id="SM01027">
    <property type="entry name" value="Beta-Casp"/>
    <property type="match status" value="1"/>
</dbReference>
<evidence type="ECO:0000313" key="10">
    <source>
        <dbReference type="Proteomes" id="UP001314263"/>
    </source>
</evidence>
<reference evidence="9 10" key="1">
    <citation type="submission" date="2023-10" db="EMBL/GenBank/DDBJ databases">
        <authorList>
            <person name="Maclean D."/>
            <person name="Macfadyen A."/>
        </authorList>
    </citation>
    <scope>NUCLEOTIDE SEQUENCE [LARGE SCALE GENOMIC DNA]</scope>
</reference>
<dbReference type="InterPro" id="IPR001279">
    <property type="entry name" value="Metallo-B-lactamas"/>
</dbReference>
<comment type="similarity">
    <text evidence="2 6">Belongs to the metallo-beta-lactamase superfamily. RNA-metabolizing metallo-beta-lactamase-like family. CPSF2/YSH1 subfamily.</text>
</comment>
<name>A0AAV1HZD7_9CHLO</name>
<dbReference type="InterPro" id="IPR011108">
    <property type="entry name" value="RMMBL"/>
</dbReference>
<feature type="compositionally biased region" description="Polar residues" evidence="7">
    <location>
        <begin position="418"/>
        <end position="439"/>
    </location>
</feature>
<proteinExistence type="inferred from homology"/>
<keyword evidence="10" id="KW-1185">Reference proteome</keyword>
<dbReference type="Pfam" id="PF10996">
    <property type="entry name" value="Beta-Casp"/>
    <property type="match status" value="1"/>
</dbReference>
<dbReference type="InterPro" id="IPR036866">
    <property type="entry name" value="RibonucZ/Hydroxyglut_hydro"/>
</dbReference>
<dbReference type="Pfam" id="PF13299">
    <property type="entry name" value="CPSF100_C"/>
    <property type="match status" value="1"/>
</dbReference>
<dbReference type="AlphaFoldDB" id="A0AAV1HZD7"/>
<sequence>MADSVHFTPLIGAGSDGPICGLLQVYDLVILLDCGWDERCSKELLSPLKDVSGHLDAVLLTHPDPLHLGALPVLVGQLKCTAPIYATYPVNKMGQMFLYDQCLNRAAVSEFDAYDLNDVDAAFAHITTLKYQQVFSLSGNAEGFSITPFAAGHLLGGCAWRITTPGDEDIVYAVHYNHRKQGHLNASTLSQAFLRPIALITDADNALHNPPDNRAARDKDLLDSVVSTLRKGGNVLLPVDAAGRALELLLLLDRHWDRAKLYFTLVFVAPQARQVLELAKTQLTWMSDAVLQAFERTQSNPFALPNVKVCQSREQLAALPPGPKAVLATLPSLEAGPAQELFVEWAGDPHSLILFTERPPAGSLASAVSQGTTSSQPLALKLELGHREPLQGKELEAFYASRAAHALLEEEEEEEPQPSLTPRFSSGSIGKASRTSSNAARLGLLPEEPEEDGDMYEAPVPASDILVDGFIVPKGAAAPMFPFEDEDDELAQDDYGLPLRPGEFQLQDGTAPDFITGDVAKEGEESEQDEAGPTKVVTTEASIEVRARVLQLDYEGRSDGRSMHTILAHIAPRHLVLCHGSPQAVQALAASCARDLQGLNTRVHCPQNSETVDLSEGASSVRMEVESSVLSQAAMRVIGRYEMGWLQALVTQDAPDQAPKLAFAAQADEDEGTQGGIFIGDVKLSELKAALSKKSITAEFVAGSLLCADSILVRRTDDDTGLVLEGPLSDDFYTVRSTLYALYKVC</sequence>
<dbReference type="FunFam" id="3.60.15.10:FF:000008">
    <property type="entry name" value="Cleavage and polyadenylation specificity factor subunit 2"/>
    <property type="match status" value="1"/>
</dbReference>
<dbReference type="InterPro" id="IPR025069">
    <property type="entry name" value="Cpsf2_C"/>
</dbReference>
<accession>A0AAV1HZD7</accession>
<evidence type="ECO:0000256" key="6">
    <source>
        <dbReference type="RuleBase" id="RU365006"/>
    </source>
</evidence>
<dbReference type="Gene3D" id="3.60.15.10">
    <property type="entry name" value="Ribonuclease Z/Hydroxyacylglutathione hydrolase-like"/>
    <property type="match status" value="1"/>
</dbReference>
<comment type="subcellular location">
    <subcellularLocation>
        <location evidence="1 6">Nucleus</location>
    </subcellularLocation>
</comment>
<evidence type="ECO:0000256" key="4">
    <source>
        <dbReference type="ARBA" id="ARBA00022884"/>
    </source>
</evidence>
<keyword evidence="3 6" id="KW-0507">mRNA processing</keyword>
<dbReference type="PANTHER" id="PTHR45922:SF1">
    <property type="entry name" value="CLEAVAGE AND POLYADENYLATION SPECIFICITY FACTOR SUBUNIT 2"/>
    <property type="match status" value="1"/>
</dbReference>
<evidence type="ECO:0000256" key="1">
    <source>
        <dbReference type="ARBA" id="ARBA00004123"/>
    </source>
</evidence>
<dbReference type="InterPro" id="IPR022712">
    <property type="entry name" value="Beta_Casp"/>
</dbReference>
<organism evidence="9 10">
    <name type="scientific">Coccomyxa viridis</name>
    <dbReference type="NCBI Taxonomy" id="1274662"/>
    <lineage>
        <taxon>Eukaryota</taxon>
        <taxon>Viridiplantae</taxon>
        <taxon>Chlorophyta</taxon>
        <taxon>core chlorophytes</taxon>
        <taxon>Trebouxiophyceae</taxon>
        <taxon>Trebouxiophyceae incertae sedis</taxon>
        <taxon>Coccomyxaceae</taxon>
        <taxon>Coccomyxa</taxon>
    </lineage>
</organism>
<dbReference type="Pfam" id="PF16661">
    <property type="entry name" value="Lactamase_B_6"/>
    <property type="match status" value="1"/>
</dbReference>
<dbReference type="PANTHER" id="PTHR45922">
    <property type="entry name" value="CLEAVAGE AND POLYADENYLATION SPECIFICITY FACTOR SUBUNIT 2"/>
    <property type="match status" value="1"/>
</dbReference>
<dbReference type="Pfam" id="PF07521">
    <property type="entry name" value="RMMBL"/>
    <property type="match status" value="1"/>
</dbReference>
<dbReference type="Proteomes" id="UP001314263">
    <property type="component" value="Unassembled WGS sequence"/>
</dbReference>
<dbReference type="GO" id="GO:0005847">
    <property type="term" value="C:mRNA cleavage and polyadenylation specificity factor complex"/>
    <property type="evidence" value="ECO:0007669"/>
    <property type="project" value="InterPro"/>
</dbReference>
<dbReference type="EMBL" id="CAUYUE010000004">
    <property type="protein sequence ID" value="CAK0764272.1"/>
    <property type="molecule type" value="Genomic_DNA"/>
</dbReference>
<evidence type="ECO:0000256" key="5">
    <source>
        <dbReference type="ARBA" id="ARBA00023242"/>
    </source>
</evidence>
<dbReference type="InterPro" id="IPR027075">
    <property type="entry name" value="CPSF2"/>
</dbReference>
<dbReference type="CDD" id="cd16293">
    <property type="entry name" value="CPSF2-like_MBL-fold"/>
    <property type="match status" value="1"/>
</dbReference>
<dbReference type="SUPFAM" id="SSF56281">
    <property type="entry name" value="Metallo-hydrolase/oxidoreductase"/>
    <property type="match status" value="1"/>
</dbReference>
<evidence type="ECO:0000259" key="8">
    <source>
        <dbReference type="SMART" id="SM01027"/>
    </source>
</evidence>
<dbReference type="GO" id="GO:0006398">
    <property type="term" value="P:mRNA 3'-end processing by stem-loop binding and cleavage"/>
    <property type="evidence" value="ECO:0007669"/>
    <property type="project" value="InterPro"/>
</dbReference>
<keyword evidence="5 6" id="KW-0539">Nucleus</keyword>
<feature type="region of interest" description="Disordered" evidence="7">
    <location>
        <begin position="409"/>
        <end position="453"/>
    </location>
</feature>
<comment type="caution">
    <text evidence="9">The sequence shown here is derived from an EMBL/GenBank/DDBJ whole genome shotgun (WGS) entry which is preliminary data.</text>
</comment>
<evidence type="ECO:0000256" key="7">
    <source>
        <dbReference type="SAM" id="MobiDB-lite"/>
    </source>
</evidence>
<dbReference type="GO" id="GO:0003723">
    <property type="term" value="F:RNA binding"/>
    <property type="evidence" value="ECO:0007669"/>
    <property type="project" value="UniProtKB-KW"/>
</dbReference>
<protein>
    <recommendedName>
        <fullName evidence="6">Cleavage and polyadenylation specificity factor subunit 2</fullName>
    </recommendedName>
    <alternativeName>
        <fullName evidence="6">Cleavage and polyadenylation specificity factor 100 kDa subunit</fullName>
    </alternativeName>
</protein>
<dbReference type="InterPro" id="IPR035639">
    <property type="entry name" value="CPSF2_MBL"/>
</dbReference>
<evidence type="ECO:0000313" key="9">
    <source>
        <dbReference type="EMBL" id="CAK0764272.1"/>
    </source>
</evidence>
<evidence type="ECO:0000256" key="2">
    <source>
        <dbReference type="ARBA" id="ARBA00010624"/>
    </source>
</evidence>